<name>A0A8T1VW21_9STRA</name>
<feature type="region of interest" description="Disordered" evidence="1">
    <location>
        <begin position="442"/>
        <end position="509"/>
    </location>
</feature>
<feature type="compositionally biased region" description="Low complexity" evidence="1">
    <location>
        <begin position="359"/>
        <end position="368"/>
    </location>
</feature>
<feature type="compositionally biased region" description="Low complexity" evidence="1">
    <location>
        <begin position="263"/>
        <end position="277"/>
    </location>
</feature>
<feature type="region of interest" description="Disordered" evidence="1">
    <location>
        <begin position="1"/>
        <end position="33"/>
    </location>
</feature>
<organism evidence="2 3">
    <name type="scientific">Phytophthora pseudosyringae</name>
    <dbReference type="NCBI Taxonomy" id="221518"/>
    <lineage>
        <taxon>Eukaryota</taxon>
        <taxon>Sar</taxon>
        <taxon>Stramenopiles</taxon>
        <taxon>Oomycota</taxon>
        <taxon>Peronosporomycetes</taxon>
        <taxon>Peronosporales</taxon>
        <taxon>Peronosporaceae</taxon>
        <taxon>Phytophthora</taxon>
    </lineage>
</organism>
<reference evidence="2" key="1">
    <citation type="submission" date="2021-02" db="EMBL/GenBank/DDBJ databases">
        <authorList>
            <person name="Palmer J.M."/>
        </authorList>
    </citation>
    <scope>NUCLEOTIDE SEQUENCE</scope>
    <source>
        <strain evidence="2">SCRP734</strain>
    </source>
</reference>
<dbReference type="Pfam" id="PF09808">
    <property type="entry name" value="SNAPC1"/>
    <property type="match status" value="1"/>
</dbReference>
<accession>A0A8T1VW21</accession>
<dbReference type="Proteomes" id="UP000694044">
    <property type="component" value="Unassembled WGS sequence"/>
</dbReference>
<feature type="region of interest" description="Disordered" evidence="1">
    <location>
        <begin position="261"/>
        <end position="284"/>
    </location>
</feature>
<dbReference type="AlphaFoldDB" id="A0A8T1VW21"/>
<feature type="compositionally biased region" description="Polar residues" evidence="1">
    <location>
        <begin position="646"/>
        <end position="658"/>
    </location>
</feature>
<evidence type="ECO:0000256" key="1">
    <source>
        <dbReference type="SAM" id="MobiDB-lite"/>
    </source>
</evidence>
<keyword evidence="3" id="KW-1185">Reference proteome</keyword>
<dbReference type="OrthoDB" id="161023at2759"/>
<protein>
    <submittedName>
        <fullName evidence="2">Uncharacterized protein</fullName>
    </submittedName>
</protein>
<evidence type="ECO:0000313" key="2">
    <source>
        <dbReference type="EMBL" id="KAG7385497.1"/>
    </source>
</evidence>
<feature type="region of interest" description="Disordered" evidence="1">
    <location>
        <begin position="327"/>
        <end position="384"/>
    </location>
</feature>
<feature type="compositionally biased region" description="Low complexity" evidence="1">
    <location>
        <begin position="1"/>
        <end position="10"/>
    </location>
</feature>
<sequence>MNGDVAAASRPPLPPKPRAPNRSRKQREREAPDVDWERSLQHFAAAVSDDLDELHARFLQESELSFTTWKRLWTHARMSAAFHVEFWESSPTNTHKTVLQQTLDALVGCIEERDGEFQSAADVAALVGRVFALYCAYSVQLGDPKHKIDVDPHAWTALLTVNCVVCGVGGTLHPTAARQVRAMMRRLVVEEGAFLRCLRGFGPSVRVRERTVRALDAGGAAAAQDLALVADNATDRDAPVKQSKVEQLKSLSDRYQELMGRTQSVGSSLSGASAQLGGRRGKPAALAPQFSTREAGNDGQSLARALLSYMEYKANEEARRKDRVARAAAVREHESRNMVEQTSSERDGRSNILALSDRSSVMSVPSSPIARSVASIQHGSHRRRDSVNSEAFLAELETELHADISSDQVESATSPMRRNKQFSAISEISEADSDALADLERELEQSVDAVSSRSKEKEVAEQPSPPARQKRGRPAAGIVSRKAVRVEPATIRRQTAEHHDKRFSAISEISEADSDALADLERELEQSIAALSSRSKEKTVAEQPSPPARQKRGRPAAGIAPRKSSRTATSTQKPGHAVEHARSTARRARSGSVASRLSFADSWAAASTTDTDGLVEIQAELDAIPTLAGPLEACRESVFRDPNTCARQCSSESRNSPMQLPAAKPNSKARNRPAAAGLRRSARLSSVASDTESDGLEDLMAELDSTPAAAPAVANAKKPRARAVTSRKQHTRARGVTPNRSQAAKKAPKAARTPRASRQTQTKQKSAAVEKVATKRPSREPPAAPVNPPSSRRSTRSSSVALDSDSDGLAELEAELQAGA</sequence>
<proteinExistence type="predicted"/>
<feature type="compositionally biased region" description="Acidic residues" evidence="1">
    <location>
        <begin position="691"/>
        <end position="701"/>
    </location>
</feature>
<dbReference type="EMBL" id="JAGDFM010000120">
    <property type="protein sequence ID" value="KAG7385497.1"/>
    <property type="molecule type" value="Genomic_DNA"/>
</dbReference>
<feature type="region of interest" description="Disordered" evidence="1">
    <location>
        <begin position="646"/>
        <end position="810"/>
    </location>
</feature>
<feature type="compositionally biased region" description="Basic residues" evidence="1">
    <location>
        <begin position="717"/>
        <end position="733"/>
    </location>
</feature>
<feature type="compositionally biased region" description="Basic and acidic residues" evidence="1">
    <location>
        <begin position="494"/>
        <end position="503"/>
    </location>
</feature>
<gene>
    <name evidence="2" type="ORF">PHYPSEUDO_001447</name>
</gene>
<feature type="compositionally biased region" description="Low complexity" evidence="1">
    <location>
        <begin position="672"/>
        <end position="689"/>
    </location>
</feature>
<comment type="caution">
    <text evidence="2">The sequence shown here is derived from an EMBL/GenBank/DDBJ whole genome shotgun (WGS) entry which is preliminary data.</text>
</comment>
<feature type="compositionally biased region" description="Basic and acidic residues" evidence="1">
    <location>
        <begin position="329"/>
        <end position="349"/>
    </location>
</feature>
<feature type="region of interest" description="Disordered" evidence="1">
    <location>
        <begin position="529"/>
        <end position="593"/>
    </location>
</feature>
<evidence type="ECO:0000313" key="3">
    <source>
        <dbReference type="Proteomes" id="UP000694044"/>
    </source>
</evidence>
<feature type="compositionally biased region" description="Low complexity" evidence="1">
    <location>
        <begin position="790"/>
        <end position="799"/>
    </location>
</feature>
<dbReference type="InterPro" id="IPR019188">
    <property type="entry name" value="SNAPC1"/>
</dbReference>